<dbReference type="InterPro" id="IPR011256">
    <property type="entry name" value="Reg_factor_effector_dom_sf"/>
</dbReference>
<dbReference type="AlphaFoldDB" id="A0A066ZVR8"/>
<dbReference type="STRING" id="28885.EI16_08865"/>
<dbReference type="EMBL" id="JMIU01000001">
    <property type="protein sequence ID" value="KDN96374.1"/>
    <property type="molecule type" value="Genomic_DNA"/>
</dbReference>
<evidence type="ECO:0000256" key="2">
    <source>
        <dbReference type="ARBA" id="ARBA00023125"/>
    </source>
</evidence>
<dbReference type="SUPFAM" id="SSF46689">
    <property type="entry name" value="Homeodomain-like"/>
    <property type="match status" value="2"/>
</dbReference>
<keyword evidence="6" id="KW-1185">Reference proteome</keyword>
<evidence type="ECO:0000256" key="3">
    <source>
        <dbReference type="ARBA" id="ARBA00023163"/>
    </source>
</evidence>
<dbReference type="PROSITE" id="PS01124">
    <property type="entry name" value="HTH_ARAC_FAMILY_2"/>
    <property type="match status" value="1"/>
</dbReference>
<protein>
    <submittedName>
        <fullName evidence="5">AraC family transcriptional regulator</fullName>
    </submittedName>
</protein>
<evidence type="ECO:0000256" key="1">
    <source>
        <dbReference type="ARBA" id="ARBA00023015"/>
    </source>
</evidence>
<dbReference type="SMART" id="SM00871">
    <property type="entry name" value="AraC_E_bind"/>
    <property type="match status" value="1"/>
</dbReference>
<accession>A0A066ZVR8</accession>
<dbReference type="RefSeq" id="WP_029912403.1">
    <property type="nucleotide sequence ID" value="NZ_AP020335.1"/>
</dbReference>
<dbReference type="GO" id="GO:0003700">
    <property type="term" value="F:DNA-binding transcription factor activity"/>
    <property type="evidence" value="ECO:0007669"/>
    <property type="project" value="InterPro"/>
</dbReference>
<dbReference type="Proteomes" id="UP000027341">
    <property type="component" value="Unassembled WGS sequence"/>
</dbReference>
<dbReference type="PANTHER" id="PTHR40055">
    <property type="entry name" value="TRANSCRIPTIONAL REGULATOR YGIV-RELATED"/>
    <property type="match status" value="1"/>
</dbReference>
<evidence type="ECO:0000313" key="6">
    <source>
        <dbReference type="Proteomes" id="UP000027341"/>
    </source>
</evidence>
<dbReference type="InterPro" id="IPR029442">
    <property type="entry name" value="GyrI-like"/>
</dbReference>
<organism evidence="5 6">
    <name type="scientific">Hydrogenovibrio marinus</name>
    <dbReference type="NCBI Taxonomy" id="28885"/>
    <lineage>
        <taxon>Bacteria</taxon>
        <taxon>Pseudomonadati</taxon>
        <taxon>Pseudomonadota</taxon>
        <taxon>Gammaproteobacteria</taxon>
        <taxon>Thiotrichales</taxon>
        <taxon>Piscirickettsiaceae</taxon>
        <taxon>Hydrogenovibrio</taxon>
    </lineage>
</organism>
<dbReference type="InterPro" id="IPR009057">
    <property type="entry name" value="Homeodomain-like_sf"/>
</dbReference>
<comment type="caution">
    <text evidence="5">The sequence shown here is derived from an EMBL/GenBank/DDBJ whole genome shotgun (WGS) entry which is preliminary data.</text>
</comment>
<dbReference type="InterPro" id="IPR020449">
    <property type="entry name" value="Tscrpt_reg_AraC-type_HTH"/>
</dbReference>
<keyword evidence="3" id="KW-0804">Transcription</keyword>
<proteinExistence type="predicted"/>
<dbReference type="SUPFAM" id="SSF55136">
    <property type="entry name" value="Probable bacterial effector-binding domain"/>
    <property type="match status" value="1"/>
</dbReference>
<reference evidence="5 6" key="1">
    <citation type="submission" date="2014-04" db="EMBL/GenBank/DDBJ databases">
        <title>Draft genome sequence of Hydrogenovibrio marinus MH-110, a model organism for aerobic H2 metabolism.</title>
        <authorList>
            <person name="Cha H.J."/>
            <person name="Jo B.H."/>
            <person name="Hwang B.H."/>
        </authorList>
    </citation>
    <scope>NUCLEOTIDE SEQUENCE [LARGE SCALE GENOMIC DNA]</scope>
    <source>
        <strain evidence="5 6">MH-110</strain>
    </source>
</reference>
<gene>
    <name evidence="5" type="ORF">EI16_08865</name>
</gene>
<dbReference type="PROSITE" id="PS00041">
    <property type="entry name" value="HTH_ARAC_FAMILY_1"/>
    <property type="match status" value="1"/>
</dbReference>
<dbReference type="Gene3D" id="3.20.80.10">
    <property type="entry name" value="Regulatory factor, effector binding domain"/>
    <property type="match status" value="1"/>
</dbReference>
<dbReference type="InterPro" id="IPR010499">
    <property type="entry name" value="AraC_E-bd"/>
</dbReference>
<dbReference type="InterPro" id="IPR018060">
    <property type="entry name" value="HTH_AraC"/>
</dbReference>
<feature type="domain" description="HTH araC/xylS-type" evidence="4">
    <location>
        <begin position="11"/>
        <end position="110"/>
    </location>
</feature>
<sequence length="285" mass="33790">MKNKRYEQSIQRVCNYIYEHLDETLTVEQLSDVAHFSKYHFHRQFSNSVGVNVFKFIQLLRLKRASYQLVFHQNTRITDIALSSGYDSHESFSRAFKKSFGLSPTEFRRTPIWSDWHTNYQFKPIRGQITMDAEIIAFPELKIAVFEHRGPHEKLNESVSQFIDWRKETGLSPITHSRTFGLAYDDPSVVEPEKFRFDICGEVQREIPQNSYGIVNKTIPGGRCVKIRHYGSHDDMDETVYYLYRNWLTENNETPRDFPCFFEYLNFFPEVPEHELMTDVYLPLN</sequence>
<evidence type="ECO:0000313" key="5">
    <source>
        <dbReference type="EMBL" id="KDN96374.1"/>
    </source>
</evidence>
<dbReference type="Pfam" id="PF06445">
    <property type="entry name" value="GyrI-like"/>
    <property type="match status" value="1"/>
</dbReference>
<dbReference type="SMART" id="SM00342">
    <property type="entry name" value="HTH_ARAC"/>
    <property type="match status" value="1"/>
</dbReference>
<keyword evidence="2" id="KW-0238">DNA-binding</keyword>
<dbReference type="InterPro" id="IPR018062">
    <property type="entry name" value="HTH_AraC-typ_CS"/>
</dbReference>
<name>A0A066ZVR8_HYDMR</name>
<dbReference type="Pfam" id="PF12833">
    <property type="entry name" value="HTH_18"/>
    <property type="match status" value="1"/>
</dbReference>
<dbReference type="GO" id="GO:0043565">
    <property type="term" value="F:sequence-specific DNA binding"/>
    <property type="evidence" value="ECO:0007669"/>
    <property type="project" value="InterPro"/>
</dbReference>
<dbReference type="PRINTS" id="PR00032">
    <property type="entry name" value="HTHARAC"/>
</dbReference>
<dbReference type="PANTHER" id="PTHR40055:SF1">
    <property type="entry name" value="TRANSCRIPTIONAL REGULATOR YGIV-RELATED"/>
    <property type="match status" value="1"/>
</dbReference>
<dbReference type="Gene3D" id="1.10.10.60">
    <property type="entry name" value="Homeodomain-like"/>
    <property type="match status" value="2"/>
</dbReference>
<dbReference type="InterPro" id="IPR050908">
    <property type="entry name" value="SmbC-like"/>
</dbReference>
<keyword evidence="1" id="KW-0805">Transcription regulation</keyword>
<evidence type="ECO:0000259" key="4">
    <source>
        <dbReference type="PROSITE" id="PS01124"/>
    </source>
</evidence>